<dbReference type="SUPFAM" id="SSF52172">
    <property type="entry name" value="CheY-like"/>
    <property type="match status" value="1"/>
</dbReference>
<dbReference type="SMART" id="SM00387">
    <property type="entry name" value="HATPase_c"/>
    <property type="match status" value="1"/>
</dbReference>
<feature type="domain" description="Response regulatory" evidence="12">
    <location>
        <begin position="1118"/>
        <end position="1233"/>
    </location>
</feature>
<dbReference type="SMART" id="SM00448">
    <property type="entry name" value="REC"/>
    <property type="match status" value="1"/>
</dbReference>
<dbReference type="Pfam" id="PF00512">
    <property type="entry name" value="HisKA"/>
    <property type="match status" value="1"/>
</dbReference>
<feature type="signal peptide" evidence="9">
    <location>
        <begin position="1"/>
        <end position="20"/>
    </location>
</feature>
<dbReference type="Gene3D" id="1.10.287.130">
    <property type="match status" value="1"/>
</dbReference>
<dbReference type="SUPFAM" id="SSF46689">
    <property type="entry name" value="Homeodomain-like"/>
    <property type="match status" value="1"/>
</dbReference>
<protein>
    <recommendedName>
        <fullName evidence="2">histidine kinase</fullName>
        <ecNumber evidence="2">2.7.13.3</ecNumber>
    </recommendedName>
</protein>
<dbReference type="InterPro" id="IPR004358">
    <property type="entry name" value="Sig_transdc_His_kin-like_C"/>
</dbReference>
<dbReference type="Gene3D" id="1.10.10.60">
    <property type="entry name" value="Homeodomain-like"/>
    <property type="match status" value="1"/>
</dbReference>
<reference evidence="13 14" key="1">
    <citation type="submission" date="2019-07" db="EMBL/GenBank/DDBJ databases">
        <title>Whole genome shotgun sequence of Cyclobacterium qasimii NBRC 106168.</title>
        <authorList>
            <person name="Hosoyama A."/>
            <person name="Uohara A."/>
            <person name="Ohji S."/>
            <person name="Ichikawa N."/>
        </authorList>
    </citation>
    <scope>NUCLEOTIDE SEQUENCE [LARGE SCALE GENOMIC DNA]</scope>
    <source>
        <strain evidence="13 14">NBRC 106168</strain>
    </source>
</reference>
<keyword evidence="3 7" id="KW-0597">Phosphoprotein</keyword>
<dbReference type="SMART" id="SM00388">
    <property type="entry name" value="HisKA"/>
    <property type="match status" value="1"/>
</dbReference>
<keyword evidence="8" id="KW-0812">Transmembrane</keyword>
<dbReference type="RefSeq" id="WP_170235701.1">
    <property type="nucleotide sequence ID" value="NZ_BJYV01000025.1"/>
</dbReference>
<evidence type="ECO:0000256" key="8">
    <source>
        <dbReference type="SAM" id="Phobius"/>
    </source>
</evidence>
<evidence type="ECO:0000259" key="12">
    <source>
        <dbReference type="PROSITE" id="PS50110"/>
    </source>
</evidence>
<evidence type="ECO:0000256" key="1">
    <source>
        <dbReference type="ARBA" id="ARBA00000085"/>
    </source>
</evidence>
<keyword evidence="8" id="KW-0472">Membrane</keyword>
<dbReference type="GO" id="GO:0000155">
    <property type="term" value="F:phosphorelay sensor kinase activity"/>
    <property type="evidence" value="ECO:0007669"/>
    <property type="project" value="InterPro"/>
</dbReference>
<dbReference type="SMART" id="SM00342">
    <property type="entry name" value="HTH_ARAC"/>
    <property type="match status" value="1"/>
</dbReference>
<dbReference type="Pfam" id="PF00072">
    <property type="entry name" value="Response_reg"/>
    <property type="match status" value="1"/>
</dbReference>
<evidence type="ECO:0000313" key="13">
    <source>
        <dbReference type="EMBL" id="GEO23592.1"/>
    </source>
</evidence>
<dbReference type="EMBL" id="BJYV01000025">
    <property type="protein sequence ID" value="GEO23592.1"/>
    <property type="molecule type" value="Genomic_DNA"/>
</dbReference>
<dbReference type="SUPFAM" id="SSF63829">
    <property type="entry name" value="Calcium-dependent phosphotriesterase"/>
    <property type="match status" value="2"/>
</dbReference>
<dbReference type="PROSITE" id="PS50109">
    <property type="entry name" value="HIS_KIN"/>
    <property type="match status" value="1"/>
</dbReference>
<keyword evidence="5" id="KW-0238">DNA-binding</keyword>
<dbReference type="Gene3D" id="2.60.40.10">
    <property type="entry name" value="Immunoglobulins"/>
    <property type="match status" value="1"/>
</dbReference>
<evidence type="ECO:0000256" key="7">
    <source>
        <dbReference type="PROSITE-ProRule" id="PRU00169"/>
    </source>
</evidence>
<name>A0A512CHB1_9BACT</name>
<keyword evidence="8" id="KW-1133">Transmembrane helix</keyword>
<evidence type="ECO:0000256" key="3">
    <source>
        <dbReference type="ARBA" id="ARBA00022553"/>
    </source>
</evidence>
<dbReference type="Pfam" id="PF07494">
    <property type="entry name" value="Reg_prop"/>
    <property type="match status" value="5"/>
</dbReference>
<feature type="modified residue" description="4-aspartylphosphate" evidence="7">
    <location>
        <position position="1166"/>
    </location>
</feature>
<dbReference type="PRINTS" id="PR00344">
    <property type="entry name" value="BCTRLSENSOR"/>
</dbReference>
<dbReference type="FunFam" id="1.10.10.60:FF:000284">
    <property type="entry name" value="Two-component system sensor histidine kinase/response regulator"/>
    <property type="match status" value="1"/>
</dbReference>
<dbReference type="PROSITE" id="PS00041">
    <property type="entry name" value="HTH_ARAC_FAMILY_1"/>
    <property type="match status" value="1"/>
</dbReference>
<evidence type="ECO:0000256" key="4">
    <source>
        <dbReference type="ARBA" id="ARBA00023015"/>
    </source>
</evidence>
<dbReference type="Gene3D" id="3.40.50.2300">
    <property type="match status" value="1"/>
</dbReference>
<dbReference type="InterPro" id="IPR011044">
    <property type="entry name" value="Quino_amine_DH_bsu"/>
</dbReference>
<dbReference type="EC" id="2.7.13.3" evidence="2"/>
<feature type="domain" description="Histidine kinase" evidence="11">
    <location>
        <begin position="867"/>
        <end position="1085"/>
    </location>
</feature>
<dbReference type="Proteomes" id="UP000321301">
    <property type="component" value="Unassembled WGS sequence"/>
</dbReference>
<evidence type="ECO:0000259" key="10">
    <source>
        <dbReference type="PROSITE" id="PS01124"/>
    </source>
</evidence>
<feature type="domain" description="HTH araC/xylS-type" evidence="10">
    <location>
        <begin position="1265"/>
        <end position="1364"/>
    </location>
</feature>
<dbReference type="InterPro" id="IPR011006">
    <property type="entry name" value="CheY-like_superfamily"/>
</dbReference>
<evidence type="ECO:0000259" key="11">
    <source>
        <dbReference type="PROSITE" id="PS50109"/>
    </source>
</evidence>
<dbReference type="InterPro" id="IPR003594">
    <property type="entry name" value="HATPase_dom"/>
</dbReference>
<organism evidence="13 14">
    <name type="scientific">Cyclobacterium qasimii</name>
    <dbReference type="NCBI Taxonomy" id="1350429"/>
    <lineage>
        <taxon>Bacteria</taxon>
        <taxon>Pseudomonadati</taxon>
        <taxon>Bacteroidota</taxon>
        <taxon>Cytophagia</taxon>
        <taxon>Cytophagales</taxon>
        <taxon>Cyclobacteriaceae</taxon>
        <taxon>Cyclobacterium</taxon>
    </lineage>
</organism>
<dbReference type="InterPro" id="IPR013783">
    <property type="entry name" value="Ig-like_fold"/>
</dbReference>
<feature type="chain" id="PRO_5022018690" description="histidine kinase" evidence="9">
    <location>
        <begin position="21"/>
        <end position="1368"/>
    </location>
</feature>
<dbReference type="SUPFAM" id="SSF47384">
    <property type="entry name" value="Homodimeric domain of signal transducing histidine kinase"/>
    <property type="match status" value="1"/>
</dbReference>
<keyword evidence="13" id="KW-0808">Transferase</keyword>
<dbReference type="PROSITE" id="PS01124">
    <property type="entry name" value="HTH_ARAC_FAMILY_2"/>
    <property type="match status" value="1"/>
</dbReference>
<gene>
    <name evidence="13" type="ORF">CQA01_41260</name>
</gene>
<dbReference type="GO" id="GO:0003700">
    <property type="term" value="F:DNA-binding transcription factor activity"/>
    <property type="evidence" value="ECO:0007669"/>
    <property type="project" value="InterPro"/>
</dbReference>
<dbReference type="InterPro" id="IPR018060">
    <property type="entry name" value="HTH_AraC"/>
</dbReference>
<sequence length="1368" mass="154382">MNRSLFLFFTLFFLSLNLSAQEIKFKKLQTEQNLSSKHVQAIIKDSDGYMWFGTFNGLNRYDGIKTKIYLGDENDSSTINNNNIYDIFEGMDGDLWIKGIDTVFNVYNKDKGIFVDDFDEIKARYQLKSKGISKIFKDSQGRFWFLHPHNGLTIYNQGKEESRYLISDAAVEGSLSGNNVTDIQEDASGKFWLVYDNGTIDVLSGSSFKVDHRILIGEVLSHTQKYDLKITLDTEGDAWVYCPNHAFGAFLIDHKDFSVANINETSEGLQLNNSLVKVILPHTNGQVWIGTDHGGINIVNKNKDSVKYLLNEPDNLNSLSNNAVYALYEDDQGIVWVGTFKGGVELFHPHSSRFALVRREIDTSNPFPWNDVNAFEEDATGEIYVGTNGGGLWKYSPDNGEISNIVKLGNDAIPENLVVVDLFTDHQGVLWIGTYQDGLYAVDGASVTHYEADLDNPDGLKDSNVWKIFEDSKRRLWIGTLREGLFQLDRKRNNFVHFRENGKGMPLTVGYVTGITEDDKGNIWVSGNNGINVFNPDTGYLKNYLVDSPGASFGLSSNEISDLVKDKQGVIWASTNKGLCYFDEQTSRFVVFNEANGVKNKLLVGLEMDNKNNLWLSSQEGIIHAKINRTEPLFSAEFRVFNSGDGLQGDYYNKNALFLSKKGKVYFGGSDGFNFVDPSTFPFYEEESHVVFSEFQLFNQSIAVNEQVNGRILLPSPLNKKREIQLNHDENIFSVSFSSMNYLNPEKNSFQYKLEGFNNDWISLSNAPFEVSFTNLDPGNYRLLVKASNIDGIPGTEISSLAITVLAPFWKTDFAYFVYFIAFVLFVLLAWKWFVGKERSRLKRLDEIKEIHRLAELDQMKSRFFTNISHEFRTPLTLILAPIDKLMEKEGEDSANFYLKTIQKNAKKLLALVNQLMDVKNIEMQTIKLVLSEGDIISLIEDQVRTYQSLSVNTNIGLTFSSDVRNIPCSFDIDKVKKIINNLLSNSFKFTPSGGEIDVSLKFKQEGLGEGVLAIIVTDTGIGIPKHLHQRIFAKFYSSQSNQNQGTGIGLALVAEFAKMHGGSVSVSSEPGKGAKFTVTLPLVLRDGYKVKEEYFLERGKEDLISALPTGESDPKPRLLLVEDNADLRQYLEEVLKDDFLIDVALDGKAALEMAQNQIPDIILSDLLIPEMDGATLCKIIKNNLKTSHVPVVLLTAKTEEEDHLLGIASGCNLFLEKPFNLELLRSGLQNLLDNKKRLQKHYRKIISVETSEAELESLDDKLIQRAVSMVEKEIENPDFSVEVLSKELGMSRMHLYKKINSLTGQSPLEFIRSIRLQRAAQLLKMNQYSISEVAYKVGFNNAKYFSKHFKNNFGVLPSQYQKNNNEL</sequence>
<keyword evidence="4" id="KW-0805">Transcription regulation</keyword>
<dbReference type="Gene3D" id="2.130.10.10">
    <property type="entry name" value="YVTN repeat-like/Quinoprotein amine dehydrogenase"/>
    <property type="match status" value="4"/>
</dbReference>
<evidence type="ECO:0000256" key="5">
    <source>
        <dbReference type="ARBA" id="ARBA00023125"/>
    </source>
</evidence>
<dbReference type="InterPro" id="IPR015943">
    <property type="entry name" value="WD40/YVTN_repeat-like_dom_sf"/>
</dbReference>
<keyword evidence="13" id="KW-0418">Kinase</keyword>
<dbReference type="CDD" id="cd00082">
    <property type="entry name" value="HisKA"/>
    <property type="match status" value="1"/>
</dbReference>
<evidence type="ECO:0000256" key="6">
    <source>
        <dbReference type="ARBA" id="ARBA00023163"/>
    </source>
</evidence>
<proteinExistence type="predicted"/>
<accession>A0A512CHB1</accession>
<dbReference type="InterPro" id="IPR036890">
    <property type="entry name" value="HATPase_C_sf"/>
</dbReference>
<dbReference type="Gene3D" id="3.30.565.10">
    <property type="entry name" value="Histidine kinase-like ATPase, C-terminal domain"/>
    <property type="match status" value="1"/>
</dbReference>
<dbReference type="PANTHER" id="PTHR43547:SF2">
    <property type="entry name" value="HYBRID SIGNAL TRANSDUCTION HISTIDINE KINASE C"/>
    <property type="match status" value="1"/>
</dbReference>
<dbReference type="InterPro" id="IPR009057">
    <property type="entry name" value="Homeodomain-like_sf"/>
</dbReference>
<dbReference type="InterPro" id="IPR003661">
    <property type="entry name" value="HisK_dim/P_dom"/>
</dbReference>
<dbReference type="InterPro" id="IPR018062">
    <property type="entry name" value="HTH_AraC-typ_CS"/>
</dbReference>
<evidence type="ECO:0000256" key="2">
    <source>
        <dbReference type="ARBA" id="ARBA00012438"/>
    </source>
</evidence>
<dbReference type="Pfam" id="PF12833">
    <property type="entry name" value="HTH_18"/>
    <property type="match status" value="1"/>
</dbReference>
<dbReference type="InterPro" id="IPR036097">
    <property type="entry name" value="HisK_dim/P_sf"/>
</dbReference>
<evidence type="ECO:0000313" key="14">
    <source>
        <dbReference type="Proteomes" id="UP000321301"/>
    </source>
</evidence>
<dbReference type="InterPro" id="IPR005467">
    <property type="entry name" value="His_kinase_dom"/>
</dbReference>
<dbReference type="PROSITE" id="PS50110">
    <property type="entry name" value="RESPONSE_REGULATORY"/>
    <property type="match status" value="1"/>
</dbReference>
<dbReference type="InterPro" id="IPR011123">
    <property type="entry name" value="Y_Y_Y"/>
</dbReference>
<keyword evidence="9" id="KW-0732">Signal</keyword>
<dbReference type="SUPFAM" id="SSF55874">
    <property type="entry name" value="ATPase domain of HSP90 chaperone/DNA topoisomerase II/histidine kinase"/>
    <property type="match status" value="1"/>
</dbReference>
<dbReference type="Pfam" id="PF07495">
    <property type="entry name" value="Y_Y_Y"/>
    <property type="match status" value="1"/>
</dbReference>
<dbReference type="CDD" id="cd17574">
    <property type="entry name" value="REC_OmpR"/>
    <property type="match status" value="1"/>
</dbReference>
<dbReference type="PANTHER" id="PTHR43547">
    <property type="entry name" value="TWO-COMPONENT HISTIDINE KINASE"/>
    <property type="match status" value="1"/>
</dbReference>
<keyword evidence="6" id="KW-0804">Transcription</keyword>
<dbReference type="InterPro" id="IPR001789">
    <property type="entry name" value="Sig_transdc_resp-reg_receiver"/>
</dbReference>
<evidence type="ECO:0000256" key="9">
    <source>
        <dbReference type="SAM" id="SignalP"/>
    </source>
</evidence>
<dbReference type="FunFam" id="1.10.287.130:FF:000045">
    <property type="entry name" value="Two-component system sensor histidine kinase/response regulator"/>
    <property type="match status" value="1"/>
</dbReference>
<keyword evidence="14" id="KW-1185">Reference proteome</keyword>
<dbReference type="Pfam" id="PF02518">
    <property type="entry name" value="HATPase_c"/>
    <property type="match status" value="1"/>
</dbReference>
<comment type="catalytic activity">
    <reaction evidence="1">
        <text>ATP + protein L-histidine = ADP + protein N-phospho-L-histidine.</text>
        <dbReference type="EC" id="2.7.13.3"/>
    </reaction>
</comment>
<comment type="caution">
    <text evidence="13">The sequence shown here is derived from an EMBL/GenBank/DDBJ whole genome shotgun (WGS) entry which is preliminary data.</text>
</comment>
<dbReference type="GO" id="GO:0043565">
    <property type="term" value="F:sequence-specific DNA binding"/>
    <property type="evidence" value="ECO:0007669"/>
    <property type="project" value="InterPro"/>
</dbReference>
<dbReference type="SUPFAM" id="SSF50969">
    <property type="entry name" value="YVTN repeat-like/Quinoprotein amine dehydrogenase"/>
    <property type="match status" value="1"/>
</dbReference>
<dbReference type="InterPro" id="IPR011110">
    <property type="entry name" value="Reg_prop"/>
</dbReference>
<feature type="transmembrane region" description="Helical" evidence="8">
    <location>
        <begin position="814"/>
        <end position="835"/>
    </location>
</feature>